<dbReference type="Pfam" id="PF01503">
    <property type="entry name" value="PRA-PH"/>
    <property type="match status" value="1"/>
</dbReference>
<evidence type="ECO:0000259" key="1">
    <source>
        <dbReference type="Pfam" id="PF03819"/>
    </source>
</evidence>
<dbReference type="PANTHER" id="PTHR30522">
    <property type="entry name" value="NUCLEOSIDE TRIPHOSPHATE PYROPHOSPHOHYDROLASE"/>
    <property type="match status" value="1"/>
</dbReference>
<feature type="domain" description="NTP pyrophosphohydrolase MazG-like" evidence="1">
    <location>
        <begin position="43"/>
        <end position="116"/>
    </location>
</feature>
<proteinExistence type="predicted"/>
<dbReference type="EMBL" id="CP019437">
    <property type="protein sequence ID" value="AQS48204.1"/>
    <property type="molecule type" value="Genomic_DNA"/>
</dbReference>
<dbReference type="InterPro" id="IPR011551">
    <property type="entry name" value="NTP_PyrPHydrolase_MazG"/>
</dbReference>
<sequence length="280" mass="31072">MAKPDDALIFDDTGDAAHQFTRLTAIMECLRDPETGCPWDLEQDFASIAPYTIEEAHEVADAIAREAWAELPGELGDLALQVVYHAQMASEDGRFDISDVLRAINAKMVARHPHVFGSESREKSAEQQTADWEAIKAAERKAAGKSERVGVLDGVALGLPALTRAIKLQNRAARVGFDWPSTDEVLDKIVEEARELEEARDELGPEELAEEYGDLLFVMVNLGRHLGLDPEASLRAANLKFTNRFNHIERELEARGKAPKDSDLAEMDALWNDAKARKIK</sequence>
<dbReference type="NCBIfam" id="TIGR00444">
    <property type="entry name" value="mazG"/>
    <property type="match status" value="1"/>
</dbReference>
<gene>
    <name evidence="2" type="ORF">BMG03_10635</name>
</gene>
<keyword evidence="3" id="KW-1185">Reference proteome</keyword>
<dbReference type="RefSeq" id="WP_075774765.1">
    <property type="nucleotide sequence ID" value="NZ_CP019437.1"/>
</dbReference>
<dbReference type="SUPFAM" id="SSF101386">
    <property type="entry name" value="all-alpha NTP pyrophosphatases"/>
    <property type="match status" value="2"/>
</dbReference>
<dbReference type="CDD" id="cd11528">
    <property type="entry name" value="NTP-PPase_MazG_Nterm"/>
    <property type="match status" value="1"/>
</dbReference>
<dbReference type="PANTHER" id="PTHR30522:SF0">
    <property type="entry name" value="NUCLEOSIDE TRIPHOSPHATE PYROPHOSPHOHYDROLASE"/>
    <property type="match status" value="1"/>
</dbReference>
<evidence type="ECO:0000313" key="3">
    <source>
        <dbReference type="Proteomes" id="UP000185622"/>
    </source>
</evidence>
<dbReference type="InterPro" id="IPR004518">
    <property type="entry name" value="MazG-like_dom"/>
</dbReference>
<accession>A0ABM6IHB4</accession>
<dbReference type="Proteomes" id="UP000185622">
    <property type="component" value="Chromosome"/>
</dbReference>
<dbReference type="Pfam" id="PF03819">
    <property type="entry name" value="MazG"/>
    <property type="match status" value="1"/>
</dbReference>
<dbReference type="NCBIfam" id="NF007113">
    <property type="entry name" value="PRK09562.1"/>
    <property type="match status" value="1"/>
</dbReference>
<dbReference type="InterPro" id="IPR048011">
    <property type="entry name" value="NTP-PPase_MazG-like_C"/>
</dbReference>
<reference evidence="2 3" key="1">
    <citation type="submission" date="2017-01" db="EMBL/GenBank/DDBJ databases">
        <title>The complete genome sequence of a sulfur-oxidizing marine bacterium Thioclava sp. 25B10_4T.</title>
        <authorList>
            <person name="Liu Y."/>
            <person name="Lai Q."/>
            <person name="Shao Z."/>
        </authorList>
    </citation>
    <scope>NUCLEOTIDE SEQUENCE [LARGE SCALE GENOMIC DNA]</scope>
    <source>
        <strain evidence="2 3">25B10_4</strain>
    </source>
</reference>
<evidence type="ECO:0000313" key="2">
    <source>
        <dbReference type="EMBL" id="AQS48204.1"/>
    </source>
</evidence>
<protein>
    <submittedName>
        <fullName evidence="2">Nucleoside triphosphate pyrophosphohydrolase</fullName>
    </submittedName>
</protein>
<dbReference type="InterPro" id="IPR048015">
    <property type="entry name" value="NTP-PPase_MazG-like_N"/>
</dbReference>
<dbReference type="Gene3D" id="1.10.287.1080">
    <property type="entry name" value="MazG-like"/>
    <property type="match status" value="2"/>
</dbReference>
<dbReference type="CDD" id="cd11529">
    <property type="entry name" value="NTP-PPase_MazG_Cterm"/>
    <property type="match status" value="1"/>
</dbReference>
<name>A0ABM6IHB4_9RHOB</name>
<dbReference type="InterPro" id="IPR021130">
    <property type="entry name" value="PRib-ATP_PPHydrolase-like"/>
</dbReference>
<organism evidence="2 3">
    <name type="scientific">Thioclava nitratireducens</name>
    <dbReference type="NCBI Taxonomy" id="1915078"/>
    <lineage>
        <taxon>Bacteria</taxon>
        <taxon>Pseudomonadati</taxon>
        <taxon>Pseudomonadota</taxon>
        <taxon>Alphaproteobacteria</taxon>
        <taxon>Rhodobacterales</taxon>
        <taxon>Paracoccaceae</taxon>
        <taxon>Thioclava</taxon>
    </lineage>
</organism>